<gene>
    <name evidence="3" type="ORF">Plil01_000471400</name>
</gene>
<evidence type="ECO:0000313" key="3">
    <source>
        <dbReference type="EMBL" id="GMF14359.1"/>
    </source>
</evidence>
<dbReference type="EMBL" id="BSXW01000197">
    <property type="protein sequence ID" value="GMF14359.1"/>
    <property type="molecule type" value="Genomic_DNA"/>
</dbReference>
<evidence type="ECO:0000256" key="1">
    <source>
        <dbReference type="SAM" id="MobiDB-lite"/>
    </source>
</evidence>
<keyword evidence="2" id="KW-0812">Transmembrane</keyword>
<dbReference type="Proteomes" id="UP001165083">
    <property type="component" value="Unassembled WGS sequence"/>
</dbReference>
<feature type="transmembrane region" description="Helical" evidence="2">
    <location>
        <begin position="136"/>
        <end position="155"/>
    </location>
</feature>
<keyword evidence="2" id="KW-0472">Membrane</keyword>
<protein>
    <submittedName>
        <fullName evidence="3">Unnamed protein product</fullName>
    </submittedName>
</protein>
<name>A0A9W6TG26_9STRA</name>
<keyword evidence="4" id="KW-1185">Reference proteome</keyword>
<comment type="caution">
    <text evidence="3">The sequence shown here is derived from an EMBL/GenBank/DDBJ whole genome shotgun (WGS) entry which is preliminary data.</text>
</comment>
<evidence type="ECO:0000256" key="2">
    <source>
        <dbReference type="SAM" id="Phobius"/>
    </source>
</evidence>
<evidence type="ECO:0000313" key="4">
    <source>
        <dbReference type="Proteomes" id="UP001165083"/>
    </source>
</evidence>
<organism evidence="3 4">
    <name type="scientific">Phytophthora lilii</name>
    <dbReference type="NCBI Taxonomy" id="2077276"/>
    <lineage>
        <taxon>Eukaryota</taxon>
        <taxon>Sar</taxon>
        <taxon>Stramenopiles</taxon>
        <taxon>Oomycota</taxon>
        <taxon>Peronosporomycetes</taxon>
        <taxon>Peronosporales</taxon>
        <taxon>Peronosporaceae</taxon>
        <taxon>Phytophthora</taxon>
    </lineage>
</organism>
<proteinExistence type="predicted"/>
<feature type="region of interest" description="Disordered" evidence="1">
    <location>
        <begin position="27"/>
        <end position="58"/>
    </location>
</feature>
<dbReference type="AlphaFoldDB" id="A0A9W6TG26"/>
<reference evidence="3" key="1">
    <citation type="submission" date="2023-04" db="EMBL/GenBank/DDBJ databases">
        <title>Phytophthora lilii NBRC 32176.</title>
        <authorList>
            <person name="Ichikawa N."/>
            <person name="Sato H."/>
            <person name="Tonouchi N."/>
        </authorList>
    </citation>
    <scope>NUCLEOTIDE SEQUENCE</scope>
    <source>
        <strain evidence="3">NBRC 32176</strain>
    </source>
</reference>
<keyword evidence="2" id="KW-1133">Transmembrane helix</keyword>
<sequence length="168" mass="19204">MKPTLIHPWRKKVHDIATVRLGPLANSPTRSSVEGTHAGTVSTSNPIQPRRTSSFGSRTAQRAATVANFVHDNALSIAKGLPRKRKLQQQKSFPDPSLYSAPRRARRNDLVPIAQPEKVKYHRWFIQPRATWKVRWDLWIGFIIAYSVVLIPYRIGFGIELAVRWFVE</sequence>
<accession>A0A9W6TG26</accession>